<dbReference type="EnsemblMetazoa" id="GPAI030106-RA">
    <property type="protein sequence ID" value="GPAI030106-PA"/>
    <property type="gene ID" value="GPAI030106"/>
</dbReference>
<sequence length="213" mass="23642">MFQQNNCLLAQLIRSNVLINGNSEDTAVNAQQKKYPFPEPIVFNKKKVLLQKERVPMLHRKLVRIRKAEESQVKRLPTASTKRLLESVLEVNLKDRKCPSLEGTLEDVGARKPFTKEESDSRNELAHSSSVCGKSVTKQQATVTLCIGKVPTCTVDTSGSASGVLPTALAKKPDGSTHEADYKVAPNPIDRLQKVCRFSLLFLALFQTAVLKR</sequence>
<reference evidence="1" key="2">
    <citation type="submission" date="2020-05" db="UniProtKB">
        <authorList>
            <consortium name="EnsemblMetazoa"/>
        </authorList>
    </citation>
    <scope>IDENTIFICATION</scope>
    <source>
        <strain evidence="1">IAEA</strain>
    </source>
</reference>
<dbReference type="AlphaFoldDB" id="A0A1A9ZZU7"/>
<reference evidence="2" key="1">
    <citation type="submission" date="2014-03" db="EMBL/GenBank/DDBJ databases">
        <authorList>
            <person name="Aksoy S."/>
            <person name="Warren W."/>
            <person name="Wilson R.K."/>
        </authorList>
    </citation>
    <scope>NUCLEOTIDE SEQUENCE [LARGE SCALE GENOMIC DNA]</scope>
    <source>
        <strain evidence="2">IAEA</strain>
    </source>
</reference>
<proteinExistence type="predicted"/>
<evidence type="ECO:0000313" key="1">
    <source>
        <dbReference type="EnsemblMetazoa" id="GPAI030106-PA"/>
    </source>
</evidence>
<dbReference type="VEuPathDB" id="VectorBase:GPAI030106"/>
<protein>
    <submittedName>
        <fullName evidence="1">Uncharacterized protein</fullName>
    </submittedName>
</protein>
<dbReference type="Proteomes" id="UP000092445">
    <property type="component" value="Unassembled WGS sequence"/>
</dbReference>
<organism evidence="1 2">
    <name type="scientific">Glossina pallidipes</name>
    <name type="common">Tsetse fly</name>
    <dbReference type="NCBI Taxonomy" id="7398"/>
    <lineage>
        <taxon>Eukaryota</taxon>
        <taxon>Metazoa</taxon>
        <taxon>Ecdysozoa</taxon>
        <taxon>Arthropoda</taxon>
        <taxon>Hexapoda</taxon>
        <taxon>Insecta</taxon>
        <taxon>Pterygota</taxon>
        <taxon>Neoptera</taxon>
        <taxon>Endopterygota</taxon>
        <taxon>Diptera</taxon>
        <taxon>Brachycera</taxon>
        <taxon>Muscomorpha</taxon>
        <taxon>Hippoboscoidea</taxon>
        <taxon>Glossinidae</taxon>
        <taxon>Glossina</taxon>
    </lineage>
</organism>
<accession>A0A1A9ZZU7</accession>
<name>A0A1A9ZZU7_GLOPL</name>
<keyword evidence="2" id="KW-1185">Reference proteome</keyword>
<evidence type="ECO:0000313" key="2">
    <source>
        <dbReference type="Proteomes" id="UP000092445"/>
    </source>
</evidence>